<reference evidence="1 2" key="1">
    <citation type="submission" date="2020-07" db="EMBL/GenBank/DDBJ databases">
        <title>Natrinema (YPL30) sp. nov. and Haloterrigena xxxxxx (YPL8) sp. nov., isolated from a salt mine.</title>
        <authorList>
            <person name="Cui H."/>
        </authorList>
    </citation>
    <scope>NUCLEOTIDE SEQUENCE [LARGE SCALE GENOMIC DNA]</scope>
    <source>
        <strain evidence="1 2">YPL13</strain>
    </source>
</reference>
<organism evidence="1 2">
    <name type="scientific">Natrinema zhouii</name>
    <dbReference type="NCBI Taxonomy" id="1710539"/>
    <lineage>
        <taxon>Archaea</taxon>
        <taxon>Methanobacteriati</taxon>
        <taxon>Methanobacteriota</taxon>
        <taxon>Stenosarchaea group</taxon>
        <taxon>Halobacteria</taxon>
        <taxon>Halobacteriales</taxon>
        <taxon>Natrialbaceae</taxon>
        <taxon>Natrinema</taxon>
    </lineage>
</organism>
<accession>A0A7D6CPW9</accession>
<dbReference type="GeneID" id="56142779"/>
<protein>
    <submittedName>
        <fullName evidence="1">Uncharacterized protein</fullName>
    </submittedName>
</protein>
<dbReference type="Proteomes" id="UP000510869">
    <property type="component" value="Chromosome"/>
</dbReference>
<evidence type="ECO:0000313" key="2">
    <source>
        <dbReference type="Proteomes" id="UP000510869"/>
    </source>
</evidence>
<dbReference type="RefSeq" id="WP_180842355.1">
    <property type="nucleotide sequence ID" value="NZ_CP059154.1"/>
</dbReference>
<dbReference type="AlphaFoldDB" id="A0A7D6CPW9"/>
<dbReference type="EMBL" id="CP059154">
    <property type="protein sequence ID" value="QLK27192.1"/>
    <property type="molecule type" value="Genomic_DNA"/>
</dbReference>
<keyword evidence="2" id="KW-1185">Reference proteome</keyword>
<name>A0A7D6CPW9_9EURY</name>
<dbReference type="KEGG" id="nay:HYG81_06200"/>
<gene>
    <name evidence="1" type="ORF">HYG81_06200</name>
</gene>
<evidence type="ECO:0000313" key="1">
    <source>
        <dbReference type="EMBL" id="QLK27192.1"/>
    </source>
</evidence>
<proteinExistence type="predicted"/>
<sequence length="81" mass="8903">MTDNCCDHCGAVLEPVTAVQAIVSTGFGAGNDRTRSFCDRVCRAKWRDSEVDVVLVRTRQTTLAAFDSDVSDPSQQIVWSH</sequence>